<evidence type="ECO:0000313" key="2">
    <source>
        <dbReference type="Proteomes" id="UP000490821"/>
    </source>
</evidence>
<sequence>MKLSKQDILVARYELELYYEIRKAFTFNRHNRSITILDTMNARTYFFINSYIMKLSIDDRRFLLDYYMLTYKQNEIEQIFGVTINAFYSKRETIIRHYAVIRNTV</sequence>
<dbReference type="EMBL" id="BLMI01000057">
    <property type="protein sequence ID" value="GFI40533.1"/>
    <property type="molecule type" value="Genomic_DNA"/>
</dbReference>
<accession>A0A829Z7X9</accession>
<reference evidence="1 2" key="1">
    <citation type="journal article" date="2020" name="Microbiome">
        <title>Single-cell genomics of uncultured bacteria reveals dietary fiber responders in the mouse gut microbiota.</title>
        <authorList>
            <person name="Chijiiwa R."/>
            <person name="Hosokawa M."/>
            <person name="Kogawa M."/>
            <person name="Nishikawa Y."/>
            <person name="Ide K."/>
            <person name="Sakanashi C."/>
            <person name="Takahashi K."/>
            <person name="Takeyama H."/>
        </authorList>
    </citation>
    <scope>NUCLEOTIDE SEQUENCE [LARGE SCALE GENOMIC DNA]</scope>
    <source>
        <strain evidence="1">IMSAGC_017</strain>
    </source>
</reference>
<gene>
    <name evidence="1" type="ORF">IMSAGC017_00566</name>
</gene>
<organism evidence="1 2">
    <name type="scientific">Thomasclavelia cocleata</name>
    <dbReference type="NCBI Taxonomy" id="69824"/>
    <lineage>
        <taxon>Bacteria</taxon>
        <taxon>Bacillati</taxon>
        <taxon>Bacillota</taxon>
        <taxon>Erysipelotrichia</taxon>
        <taxon>Erysipelotrichales</taxon>
        <taxon>Coprobacillaceae</taxon>
        <taxon>Thomasclavelia</taxon>
    </lineage>
</organism>
<dbReference type="RefSeq" id="WP_172472031.1">
    <property type="nucleotide sequence ID" value="NZ_BLMI01000057.1"/>
</dbReference>
<evidence type="ECO:0000313" key="1">
    <source>
        <dbReference type="EMBL" id="GFI40533.1"/>
    </source>
</evidence>
<proteinExistence type="predicted"/>
<protein>
    <submittedName>
        <fullName evidence="1">Uncharacterized protein</fullName>
    </submittedName>
</protein>
<comment type="caution">
    <text evidence="1">The sequence shown here is derived from an EMBL/GenBank/DDBJ whole genome shotgun (WGS) entry which is preliminary data.</text>
</comment>
<dbReference type="Proteomes" id="UP000490821">
    <property type="component" value="Unassembled WGS sequence"/>
</dbReference>
<name>A0A829Z7X9_9FIRM</name>
<dbReference type="AlphaFoldDB" id="A0A829Z7X9"/>